<proteinExistence type="predicted"/>
<evidence type="ECO:0000313" key="2">
    <source>
        <dbReference type="Proteomes" id="UP000199321"/>
    </source>
</evidence>
<dbReference type="Gene3D" id="2.60.40.10">
    <property type="entry name" value="Immunoglobulins"/>
    <property type="match status" value="2"/>
</dbReference>
<dbReference type="RefSeq" id="WP_189342864.1">
    <property type="nucleotide sequence ID" value="NZ_BMWO01000002.1"/>
</dbReference>
<organism evidence="1 2">
    <name type="scientific">Ulvibacter litoralis</name>
    <dbReference type="NCBI Taxonomy" id="227084"/>
    <lineage>
        <taxon>Bacteria</taxon>
        <taxon>Pseudomonadati</taxon>
        <taxon>Bacteroidota</taxon>
        <taxon>Flavobacteriia</taxon>
        <taxon>Flavobacteriales</taxon>
        <taxon>Flavobacteriaceae</taxon>
        <taxon>Ulvibacter</taxon>
    </lineage>
</organism>
<dbReference type="Proteomes" id="UP000199321">
    <property type="component" value="Unassembled WGS sequence"/>
</dbReference>
<reference evidence="1 2" key="1">
    <citation type="submission" date="2016-10" db="EMBL/GenBank/DDBJ databases">
        <authorList>
            <person name="de Groot N.N."/>
        </authorList>
    </citation>
    <scope>NUCLEOTIDE SEQUENCE [LARGE SCALE GENOMIC DNA]</scope>
    <source>
        <strain evidence="1 2">DSM 16195</strain>
    </source>
</reference>
<dbReference type="NCBIfam" id="TIGR04131">
    <property type="entry name" value="Bac_Flav_CTERM"/>
    <property type="match status" value="1"/>
</dbReference>
<dbReference type="AlphaFoldDB" id="A0A1G7EP77"/>
<sequence length="790" mass="86423">MLLLAQEIELFQQFNGRYDYLAFGNTLNVEENTGGTQGCVILTESSADFSLEPGQTIVAAYLYWAGVGPGDFDVLFNGTAITPERTFLIDNGVRMYFSAYADVTPIITATGNATYTLSELDLTEVIPNYCVGTTNFAGWAVNVIYEDASLTLNQVNLFDGFEYVSATNEDLTITLENLNVLDNLGAKIGFLAWEGDSNIAINETLKINGATLSNPPLNPENNAFNGTNSFTNSTELYNMDMDVYNIENNINPGDETATISLTSGQDFVIINNIITVLNTELPDATIVLDSIVGGTTCGDKDFELEYTVYNIDSTDELPANTPIAFYANNSLIGQAETTTILPIGGSESGSISVVIPDAIPADFTLRAMVDDDGFGNGVVRESNEDNNEASEEIHLLVFPDISRLRNLEVCDVFGTETFNLTEATALINPQNNIVFYTTETDAQNEDNPITTTEAYENTSNPETIWVRVANPDCFVIGSFTIEVIVCPLPDATIEIEDNLFACRQRDLIIDYTVFNTEGTAPLPAATPIAFYISGLLIGQSETEFVLPIGGSEPGSVTVMLPDSVPNTFTIVGSVDDLGTGTGIVFELNDTNNTFEITVEFGSIPPITMLPDLLLCDIGNNTAIFDLTVQDDLISEATDDQIHYYNSLDDAIANTNPIVNTENFQNTSDPQTIYVRLENEICFTSASFQLTTQNCKPEIPQGISPNNDGINDVFEITGLIDVYNDFELHIYSREGNLIYKGDNEEGFWDGIPNTGLLYKETVVPTGTYYYVLFLNDAQYPNPFTGFVYVNY</sequence>
<name>A0A1G7EP77_9FLAO</name>
<dbReference type="STRING" id="227084.SAMN05421855_10262"/>
<gene>
    <name evidence="1" type="ORF">SAMN05421855_10262</name>
</gene>
<protein>
    <submittedName>
        <fullName evidence="1">Gliding motility-associated C-terminal domain-containing protein</fullName>
    </submittedName>
</protein>
<dbReference type="Pfam" id="PF13585">
    <property type="entry name" value="CHU_C"/>
    <property type="match status" value="1"/>
</dbReference>
<evidence type="ECO:0000313" key="1">
    <source>
        <dbReference type="EMBL" id="SDE65185.1"/>
    </source>
</evidence>
<dbReference type="InterPro" id="IPR013783">
    <property type="entry name" value="Ig-like_fold"/>
</dbReference>
<accession>A0A1G7EP77</accession>
<dbReference type="InterPro" id="IPR026341">
    <property type="entry name" value="T9SS_type_B"/>
</dbReference>
<dbReference type="EMBL" id="FNBA01000002">
    <property type="protein sequence ID" value="SDE65185.1"/>
    <property type="molecule type" value="Genomic_DNA"/>
</dbReference>
<keyword evidence="2" id="KW-1185">Reference proteome</keyword>